<feature type="modified residue" description="4-aspartylphosphate" evidence="1">
    <location>
        <position position="80"/>
    </location>
</feature>
<dbReference type="InterPro" id="IPR011006">
    <property type="entry name" value="CheY-like_superfamily"/>
</dbReference>
<dbReference type="InterPro" id="IPR019734">
    <property type="entry name" value="TPR_rpt"/>
</dbReference>
<dbReference type="eggNOG" id="COG0457">
    <property type="taxonomic scope" value="Bacteria"/>
</dbReference>
<keyword evidence="2" id="KW-0802">TPR repeat</keyword>
<dbReference type="Pfam" id="PF00072">
    <property type="entry name" value="Response_reg"/>
    <property type="match status" value="1"/>
</dbReference>
<keyword evidence="1" id="KW-0597">Phosphoprotein</keyword>
<dbReference type="InterPro" id="IPR011990">
    <property type="entry name" value="TPR-like_helical_dom_sf"/>
</dbReference>
<evidence type="ECO:0000313" key="5">
    <source>
        <dbReference type="Proteomes" id="UP000009230"/>
    </source>
</evidence>
<evidence type="ECO:0000256" key="2">
    <source>
        <dbReference type="PROSITE-ProRule" id="PRU00339"/>
    </source>
</evidence>
<dbReference type="Pfam" id="PF13428">
    <property type="entry name" value="TPR_14"/>
    <property type="match status" value="1"/>
</dbReference>
<name>F6CVJ2_MARPP</name>
<dbReference type="eggNOG" id="COG0784">
    <property type="taxonomic scope" value="Bacteria"/>
</dbReference>
<dbReference type="PROSITE" id="PS50005">
    <property type="entry name" value="TPR"/>
    <property type="match status" value="1"/>
</dbReference>
<dbReference type="STRING" id="491952.Mar181_2334"/>
<dbReference type="GO" id="GO:0000160">
    <property type="term" value="P:phosphorelay signal transduction system"/>
    <property type="evidence" value="ECO:0007669"/>
    <property type="project" value="InterPro"/>
</dbReference>
<feature type="domain" description="Response regulatory" evidence="3">
    <location>
        <begin position="30"/>
        <end position="149"/>
    </location>
</feature>
<evidence type="ECO:0000256" key="1">
    <source>
        <dbReference type="PROSITE-ProRule" id="PRU00169"/>
    </source>
</evidence>
<dbReference type="PROSITE" id="PS50110">
    <property type="entry name" value="RESPONSE_REGULATORY"/>
    <property type="match status" value="1"/>
</dbReference>
<proteinExistence type="predicted"/>
<dbReference type="SMART" id="SM00448">
    <property type="entry name" value="REC"/>
    <property type="match status" value="1"/>
</dbReference>
<accession>F6CVJ2</accession>
<dbReference type="SMART" id="SM00028">
    <property type="entry name" value="TPR"/>
    <property type="match status" value="4"/>
</dbReference>
<dbReference type="AlphaFoldDB" id="F6CVJ2"/>
<evidence type="ECO:0000313" key="4">
    <source>
        <dbReference type="EMBL" id="AEF55369.1"/>
    </source>
</evidence>
<dbReference type="InterPro" id="IPR052048">
    <property type="entry name" value="ST_Response_Regulator"/>
</dbReference>
<dbReference type="Gene3D" id="3.40.50.2300">
    <property type="match status" value="1"/>
</dbReference>
<organism evidence="4 5">
    <name type="scientific">Marinomonas posidonica (strain CECT 7376 / NCIMB 14433 / IVIA-Po-181)</name>
    <dbReference type="NCBI Taxonomy" id="491952"/>
    <lineage>
        <taxon>Bacteria</taxon>
        <taxon>Pseudomonadati</taxon>
        <taxon>Pseudomonadota</taxon>
        <taxon>Gammaproteobacteria</taxon>
        <taxon>Oceanospirillales</taxon>
        <taxon>Oceanospirillaceae</taxon>
        <taxon>Marinomonas</taxon>
    </lineage>
</organism>
<dbReference type="Gene3D" id="1.25.40.10">
    <property type="entry name" value="Tetratricopeptide repeat domain"/>
    <property type="match status" value="1"/>
</dbReference>
<dbReference type="InterPro" id="IPR001789">
    <property type="entry name" value="Sig_transdc_resp-reg_receiver"/>
</dbReference>
<protein>
    <submittedName>
        <fullName evidence="4">Response regulator receiver protein</fullName>
    </submittedName>
</protein>
<dbReference type="SUPFAM" id="SSF52172">
    <property type="entry name" value="CheY-like"/>
    <property type="match status" value="1"/>
</dbReference>
<reference evidence="4 5" key="1">
    <citation type="journal article" date="2012" name="Stand. Genomic Sci.">
        <title>Complete genome sequence of Marinomonas posidonica type strain (IVIA-Po-181(T)).</title>
        <authorList>
            <person name="Lucas-Elio P."/>
            <person name="Goodwin L."/>
            <person name="Woyke T."/>
            <person name="Pitluck S."/>
            <person name="Nolan M."/>
            <person name="Kyrpides N.C."/>
            <person name="Detter J.C."/>
            <person name="Copeland A."/>
            <person name="Lu M."/>
            <person name="Bruce D."/>
            <person name="Detter C."/>
            <person name="Tapia R."/>
            <person name="Han S."/>
            <person name="Land M.L."/>
            <person name="Ivanova N."/>
            <person name="Mikhailova N."/>
            <person name="Johnston A.W."/>
            <person name="Sanchez-Amat A."/>
        </authorList>
    </citation>
    <scope>NUCLEOTIDE SEQUENCE [LARGE SCALE GENOMIC DNA]</scope>
    <source>
        <strain evidence="5">CECT 7376 / NCIMB 14433 / IVIA-Po-181</strain>
    </source>
</reference>
<feature type="repeat" description="TPR" evidence="2">
    <location>
        <begin position="254"/>
        <end position="287"/>
    </location>
</feature>
<dbReference type="HOGENOM" id="CLU_035496_1_1_6"/>
<sequence length="425" mass="48520">MGSSLSDVTMLGADSNNGIHQEIMDLSKKRVLIIEDIGEMRIMLKSLMSSLGYSKIDVEYSGQMAIKRILEKHYDVILSDFNLGGSVDGQQILETSRKNYAQDHSTIFIMITADTAYESVVSVLEYQPDSYLVKPFPPAAFFRRLEKVQKQKKIFEGINTARKLNEHEKMEAQAKAIMADYPHFANQCLKIIGESLYARGRYKDAKSHYMLIIQNHKNLAWAHFGIAQCEMKLGAVGAAIDKLEQTVELSRHFLSAYDLLAEAHEEQGNLEKAQSTIKRALEVSPRSNERCLRLAELSVKITDWETAEHAYSRIIRLTRDTINEKVEYYYEYLKCLTSMMNVVGDSAKLADKFKRSLIRLRSFGKANPTAISNSFRIEIQQYLAREHTGEAIKAWHQWNRLIESGQASPLTEAQEHTLKKRLDLL</sequence>
<dbReference type="Proteomes" id="UP000009230">
    <property type="component" value="Chromosome"/>
</dbReference>
<evidence type="ECO:0000259" key="3">
    <source>
        <dbReference type="PROSITE" id="PS50110"/>
    </source>
</evidence>
<gene>
    <name evidence="4" type="ordered locus">Mar181_2334</name>
</gene>
<keyword evidence="5" id="KW-1185">Reference proteome</keyword>
<dbReference type="PANTHER" id="PTHR43228:SF1">
    <property type="entry name" value="TWO-COMPONENT RESPONSE REGULATOR ARR22"/>
    <property type="match status" value="1"/>
</dbReference>
<dbReference type="PANTHER" id="PTHR43228">
    <property type="entry name" value="TWO-COMPONENT RESPONSE REGULATOR"/>
    <property type="match status" value="1"/>
</dbReference>
<dbReference type="SUPFAM" id="SSF48452">
    <property type="entry name" value="TPR-like"/>
    <property type="match status" value="1"/>
</dbReference>
<dbReference type="KEGG" id="mpc:Mar181_2334"/>
<dbReference type="EMBL" id="CP002771">
    <property type="protein sequence ID" value="AEF55369.1"/>
    <property type="molecule type" value="Genomic_DNA"/>
</dbReference>